<dbReference type="Proteomes" id="UP001165960">
    <property type="component" value="Unassembled WGS sequence"/>
</dbReference>
<keyword evidence="2" id="KW-1185">Reference proteome</keyword>
<dbReference type="EMBL" id="QTSX02003563">
    <property type="protein sequence ID" value="KAJ9070703.1"/>
    <property type="molecule type" value="Genomic_DNA"/>
</dbReference>
<accession>A0ACC2T7R1</accession>
<proteinExistence type="predicted"/>
<organism evidence="1 2">
    <name type="scientific">Entomophthora muscae</name>
    <dbReference type="NCBI Taxonomy" id="34485"/>
    <lineage>
        <taxon>Eukaryota</taxon>
        <taxon>Fungi</taxon>
        <taxon>Fungi incertae sedis</taxon>
        <taxon>Zoopagomycota</taxon>
        <taxon>Entomophthoromycotina</taxon>
        <taxon>Entomophthoromycetes</taxon>
        <taxon>Entomophthorales</taxon>
        <taxon>Entomophthoraceae</taxon>
        <taxon>Entomophthora</taxon>
    </lineage>
</organism>
<gene>
    <name evidence="1" type="ORF">DSO57_1004934</name>
</gene>
<evidence type="ECO:0000313" key="1">
    <source>
        <dbReference type="EMBL" id="KAJ9070703.1"/>
    </source>
</evidence>
<protein>
    <submittedName>
        <fullName evidence="1">Uncharacterized protein</fullName>
    </submittedName>
</protein>
<name>A0ACC2T7R1_9FUNG</name>
<sequence length="158" mass="17263">MAQVDNHSAWTGRLLYSVKKDAELWKLSSQLPSQTTHPRSPLPQHPKATSFSSQRCDPAQLGGVREGARLTKSGSHPSGTNHQDAIQCKTGIATQRGLPKETGCERGGKYTSKAMTKAPVSNHREQSQVEGASASNSGIWCKGKVFQVRRRSFSSNRF</sequence>
<reference evidence="1" key="1">
    <citation type="submission" date="2022-04" db="EMBL/GenBank/DDBJ databases">
        <title>Genome of the entomopathogenic fungus Entomophthora muscae.</title>
        <authorList>
            <person name="Elya C."/>
            <person name="Lovett B.R."/>
            <person name="Lee E."/>
            <person name="Macias A.M."/>
            <person name="Hajek A.E."/>
            <person name="De Bivort B.L."/>
            <person name="Kasson M.T."/>
            <person name="De Fine Licht H.H."/>
            <person name="Stajich J.E."/>
        </authorList>
    </citation>
    <scope>NUCLEOTIDE SEQUENCE</scope>
    <source>
        <strain evidence="1">Berkeley</strain>
    </source>
</reference>
<comment type="caution">
    <text evidence="1">The sequence shown here is derived from an EMBL/GenBank/DDBJ whole genome shotgun (WGS) entry which is preliminary data.</text>
</comment>
<evidence type="ECO:0000313" key="2">
    <source>
        <dbReference type="Proteomes" id="UP001165960"/>
    </source>
</evidence>